<dbReference type="InterPro" id="IPR023635">
    <property type="entry name" value="Peptide_deformylase"/>
</dbReference>
<dbReference type="PANTHER" id="PTHR10458">
    <property type="entry name" value="PEPTIDE DEFORMYLASE"/>
    <property type="match status" value="1"/>
</dbReference>
<dbReference type="NCBIfam" id="NF001159">
    <property type="entry name" value="PRK00150.1-3"/>
    <property type="match status" value="1"/>
</dbReference>
<keyword evidence="6 12" id="KW-0934">Plastid</keyword>
<evidence type="ECO:0000256" key="3">
    <source>
        <dbReference type="ARBA" id="ARBA00010759"/>
    </source>
</evidence>
<dbReference type="PRINTS" id="PR01576">
    <property type="entry name" value="PDEFORMYLASE"/>
</dbReference>
<evidence type="ECO:0000256" key="9">
    <source>
        <dbReference type="ARBA" id="ARBA00022917"/>
    </source>
</evidence>
<name>A0AAW1LEF7_SAPOF</name>
<evidence type="ECO:0000256" key="2">
    <source>
        <dbReference type="ARBA" id="ARBA00004229"/>
    </source>
</evidence>
<dbReference type="Gene3D" id="3.90.45.10">
    <property type="entry name" value="Peptide deformylase"/>
    <property type="match status" value="1"/>
</dbReference>
<dbReference type="Proteomes" id="UP001443914">
    <property type="component" value="Unassembled WGS sequence"/>
</dbReference>
<evidence type="ECO:0000256" key="11">
    <source>
        <dbReference type="ARBA" id="ARBA00023004"/>
    </source>
</evidence>
<evidence type="ECO:0000313" key="14">
    <source>
        <dbReference type="Proteomes" id="UP001443914"/>
    </source>
</evidence>
<reference evidence="13" key="1">
    <citation type="submission" date="2024-03" db="EMBL/GenBank/DDBJ databases">
        <title>WGS assembly of Saponaria officinalis var. Norfolk2.</title>
        <authorList>
            <person name="Jenkins J."/>
            <person name="Shu S."/>
            <person name="Grimwood J."/>
            <person name="Barry K."/>
            <person name="Goodstein D."/>
            <person name="Schmutz J."/>
            <person name="Leebens-Mack J."/>
            <person name="Osbourn A."/>
        </authorList>
    </citation>
    <scope>NUCLEOTIDE SEQUENCE [LARGE SCALE GENOMIC DNA]</scope>
    <source>
        <strain evidence="13">JIC</strain>
    </source>
</reference>
<gene>
    <name evidence="13" type="ORF">RND81_04G028100</name>
</gene>
<evidence type="ECO:0000256" key="5">
    <source>
        <dbReference type="ARBA" id="ARBA00022528"/>
    </source>
</evidence>
<proteinExistence type="inferred from homology"/>
<dbReference type="GO" id="GO:0046872">
    <property type="term" value="F:metal ion binding"/>
    <property type="evidence" value="ECO:0007669"/>
    <property type="project" value="UniProtKB-KW"/>
</dbReference>
<keyword evidence="8 12" id="KW-0378">Hydrolase</keyword>
<dbReference type="AlphaFoldDB" id="A0AAW1LEF7"/>
<dbReference type="NCBIfam" id="TIGR00079">
    <property type="entry name" value="pept_deformyl"/>
    <property type="match status" value="1"/>
</dbReference>
<dbReference type="HAMAP" id="MF_00163">
    <property type="entry name" value="Pep_deformylase"/>
    <property type="match status" value="1"/>
</dbReference>
<dbReference type="PANTHER" id="PTHR10458:SF22">
    <property type="entry name" value="PEPTIDE DEFORMYLASE"/>
    <property type="match status" value="1"/>
</dbReference>
<evidence type="ECO:0000313" key="13">
    <source>
        <dbReference type="EMBL" id="KAK9732864.1"/>
    </source>
</evidence>
<comment type="subcellular location">
    <subcellularLocation>
        <location evidence="2 12">Plastid</location>
        <location evidence="2 12">Chloroplast</location>
    </subcellularLocation>
</comment>
<dbReference type="GO" id="GO:0006412">
    <property type="term" value="P:translation"/>
    <property type="evidence" value="ECO:0007669"/>
    <property type="project" value="UniProtKB-KW"/>
</dbReference>
<protein>
    <recommendedName>
        <fullName evidence="4 12">Peptide deformylase</fullName>
        <ecNumber evidence="4 12">3.5.1.88</ecNumber>
    </recommendedName>
</protein>
<comment type="caution">
    <text evidence="13">The sequence shown here is derived from an EMBL/GenBank/DDBJ whole genome shotgun (WGS) entry which is preliminary data.</text>
</comment>
<dbReference type="CDD" id="cd00487">
    <property type="entry name" value="Pep_deformylase"/>
    <property type="match status" value="1"/>
</dbReference>
<dbReference type="GO" id="GO:0042586">
    <property type="term" value="F:peptide deformylase activity"/>
    <property type="evidence" value="ECO:0007669"/>
    <property type="project" value="UniProtKB-EC"/>
</dbReference>
<accession>A0AAW1LEF7</accession>
<dbReference type="EC" id="3.5.1.88" evidence="4 12"/>
<dbReference type="InterPro" id="IPR036821">
    <property type="entry name" value="Peptide_deformylase_sf"/>
</dbReference>
<evidence type="ECO:0000256" key="4">
    <source>
        <dbReference type="ARBA" id="ARBA00012175"/>
    </source>
</evidence>
<keyword evidence="7 12" id="KW-0479">Metal-binding</keyword>
<comment type="catalytic activity">
    <reaction evidence="12">
        <text>N-terminal N-formyl-L-methionyl-[peptide] + H2O = N-terminal L-methionyl-[peptide] + formate</text>
        <dbReference type="Rhea" id="RHEA:24420"/>
        <dbReference type="Rhea" id="RHEA-COMP:10639"/>
        <dbReference type="Rhea" id="RHEA-COMP:10640"/>
        <dbReference type="ChEBI" id="CHEBI:15377"/>
        <dbReference type="ChEBI" id="CHEBI:15740"/>
        <dbReference type="ChEBI" id="CHEBI:49298"/>
        <dbReference type="ChEBI" id="CHEBI:64731"/>
        <dbReference type="EC" id="3.5.1.88"/>
    </reaction>
</comment>
<keyword evidence="5 12" id="KW-0150">Chloroplast</keyword>
<comment type="similarity">
    <text evidence="3 12">Belongs to the polypeptide deformylase family.</text>
</comment>
<keyword evidence="10 12" id="KW-0809">Transit peptide</keyword>
<keyword evidence="14" id="KW-1185">Reference proteome</keyword>
<evidence type="ECO:0000256" key="7">
    <source>
        <dbReference type="ARBA" id="ARBA00022723"/>
    </source>
</evidence>
<organism evidence="13 14">
    <name type="scientific">Saponaria officinalis</name>
    <name type="common">Common soapwort</name>
    <name type="synonym">Lychnis saponaria</name>
    <dbReference type="NCBI Taxonomy" id="3572"/>
    <lineage>
        <taxon>Eukaryota</taxon>
        <taxon>Viridiplantae</taxon>
        <taxon>Streptophyta</taxon>
        <taxon>Embryophyta</taxon>
        <taxon>Tracheophyta</taxon>
        <taxon>Spermatophyta</taxon>
        <taxon>Magnoliopsida</taxon>
        <taxon>eudicotyledons</taxon>
        <taxon>Gunneridae</taxon>
        <taxon>Pentapetalae</taxon>
        <taxon>Caryophyllales</taxon>
        <taxon>Caryophyllaceae</taxon>
        <taxon>Caryophylleae</taxon>
        <taxon>Saponaria</taxon>
    </lineage>
</organism>
<evidence type="ECO:0000256" key="1">
    <source>
        <dbReference type="ARBA" id="ARBA00001954"/>
    </source>
</evidence>
<keyword evidence="9 12" id="KW-0648">Protein biosynthesis</keyword>
<evidence type="ECO:0000256" key="10">
    <source>
        <dbReference type="ARBA" id="ARBA00022946"/>
    </source>
</evidence>
<comment type="function">
    <text evidence="12">Removes the formyl group from the N-terminal Met of newly synthesized proteins.</text>
</comment>
<evidence type="ECO:0000256" key="12">
    <source>
        <dbReference type="RuleBase" id="RU362111"/>
    </source>
</evidence>
<comment type="cofactor">
    <cofactor evidence="1">
        <name>Fe(2+)</name>
        <dbReference type="ChEBI" id="CHEBI:29033"/>
    </cofactor>
</comment>
<sequence length="273" mass="30815">MNSTSILHHPLQWSTQLLSRTSSSSSFFSSSFFPNPLFSTQTLRFRSTTSTKLLSLASKKGFNLKVEDFASSDDLQFETPLKIVEYPDPRLRAKNKKINMFDDNLKKLVSEMFDVMYRTDGIGLAAPQVGMNVQLMVFNPVGERGKGEEMVLINPRVTKSSQKITLFDEGCLSFPEIYGDVQRPESVKVDARDLSGSRFSVTLSGLPARVFQHEFDHLQGILFFERMSEDVLDTIRGGLQALELKYEKNTGLPSPERVEVRQRRKVALGFGKS</sequence>
<dbReference type="GO" id="GO:0009507">
    <property type="term" value="C:chloroplast"/>
    <property type="evidence" value="ECO:0007669"/>
    <property type="project" value="UniProtKB-SubCell"/>
</dbReference>
<keyword evidence="11" id="KW-0408">Iron</keyword>
<dbReference type="EMBL" id="JBDFQZ010000004">
    <property type="protein sequence ID" value="KAK9732864.1"/>
    <property type="molecule type" value="Genomic_DNA"/>
</dbReference>
<evidence type="ECO:0000256" key="6">
    <source>
        <dbReference type="ARBA" id="ARBA00022640"/>
    </source>
</evidence>
<evidence type="ECO:0000256" key="8">
    <source>
        <dbReference type="ARBA" id="ARBA00022801"/>
    </source>
</evidence>
<dbReference type="FunFam" id="3.90.45.10:FF:000006">
    <property type="entry name" value="Peptide deformylase"/>
    <property type="match status" value="1"/>
</dbReference>
<dbReference type="Pfam" id="PF01327">
    <property type="entry name" value="Pep_deformylase"/>
    <property type="match status" value="1"/>
</dbReference>
<dbReference type="SUPFAM" id="SSF56420">
    <property type="entry name" value="Peptide deformylase"/>
    <property type="match status" value="1"/>
</dbReference>